<dbReference type="PANTHER" id="PTHR33375:SF1">
    <property type="entry name" value="CHROMOSOME-PARTITIONING PROTEIN PARB-RELATED"/>
    <property type="match status" value="1"/>
</dbReference>
<dbReference type="InterPro" id="IPR002052">
    <property type="entry name" value="DNA_methylase_N6_adenine_CS"/>
</dbReference>
<dbReference type="RefSeq" id="WP_107000239.1">
    <property type="nucleotide sequence ID" value="NZ_PYLO01000001.1"/>
</dbReference>
<dbReference type="Pfam" id="PF01555">
    <property type="entry name" value="N6_N4_Mtase"/>
    <property type="match status" value="1"/>
</dbReference>
<dbReference type="PRINTS" id="PR00508">
    <property type="entry name" value="S21N4MTFRASE"/>
</dbReference>
<evidence type="ECO:0000259" key="6">
    <source>
        <dbReference type="SMART" id="SM00470"/>
    </source>
</evidence>
<dbReference type="EMBL" id="PYLO01000001">
    <property type="protein sequence ID" value="PST39090.1"/>
    <property type="molecule type" value="Genomic_DNA"/>
</dbReference>
<dbReference type="SUPFAM" id="SSF53335">
    <property type="entry name" value="S-adenosyl-L-methionine-dependent methyltransferases"/>
    <property type="match status" value="1"/>
</dbReference>
<dbReference type="EC" id="2.1.1.-" evidence="5"/>
<dbReference type="InterPro" id="IPR003115">
    <property type="entry name" value="ParB_N"/>
</dbReference>
<protein>
    <recommendedName>
        <fullName evidence="5">Methyltransferase</fullName>
        <ecNumber evidence="5">2.1.1.-</ecNumber>
    </recommendedName>
</protein>
<dbReference type="SUPFAM" id="SSF110849">
    <property type="entry name" value="ParB/Sulfiredoxin"/>
    <property type="match status" value="1"/>
</dbReference>
<dbReference type="GO" id="GO:0007059">
    <property type="term" value="P:chromosome segregation"/>
    <property type="evidence" value="ECO:0007669"/>
    <property type="project" value="TreeGrafter"/>
</dbReference>
<comment type="similarity">
    <text evidence="1 5">Belongs to the N(4)/N(6)-methyltransferase family.</text>
</comment>
<sequence length="423" mass="47956">MKATAELKMLPVSVLKPAAYNPRKKLKPGDKEYEKIKNSITEFGFADPLVVNADMTIIGGHQRLTVAMELGYTEVPCAVVDIDKTREKALNIALNKITGAWDDSLLADLLKDIEDSNFDLGKTGFEPPEIETLFNKVHSKEVKEDDFDVESELKQPSFSKEGDLWHLGKHIVLCGDSTKPECYDTLMDGTKANLVLSDPPYNVDVEETAGKILNDNMGDSEFYQFLLAAFQQMHGHLADDGSIYIFHADTEGLNFRKAFKDAGFYLSGCCIWKKNALVLGRSPYQWQHEPCLYGWKQKGKHQWYSDRKQTTIWEYDRPKSNKDHPTMKPIGLMSYPIRNSTMTNGIVLDPFLGSGSTLIACEETDRVCRGIELDPKFVDVIVKRYIEHSEGHYDDVYVIRDSQKLKFEEVATFEPEREVADGE</sequence>
<dbReference type="Gene3D" id="3.40.50.150">
    <property type="entry name" value="Vaccinia Virus protein VP39"/>
    <property type="match status" value="1"/>
</dbReference>
<accession>A0A2T3FV03</accession>
<dbReference type="GO" id="GO:0009307">
    <property type="term" value="P:DNA restriction-modification system"/>
    <property type="evidence" value="ECO:0007669"/>
    <property type="project" value="UniProtKB-KW"/>
</dbReference>
<evidence type="ECO:0000256" key="2">
    <source>
        <dbReference type="ARBA" id="ARBA00022603"/>
    </source>
</evidence>
<dbReference type="GO" id="GO:0032259">
    <property type="term" value="P:methylation"/>
    <property type="evidence" value="ECO:0007669"/>
    <property type="project" value="UniProtKB-KW"/>
</dbReference>
<dbReference type="PROSITE" id="PS00092">
    <property type="entry name" value="N6_MTASE"/>
    <property type="match status" value="1"/>
</dbReference>
<dbReference type="InterPro" id="IPR050336">
    <property type="entry name" value="Chromosome_partition/occlusion"/>
</dbReference>
<dbReference type="PIRSF" id="PIRSF036758">
    <property type="entry name" value="Aden_M_ParB"/>
    <property type="match status" value="1"/>
</dbReference>
<dbReference type="InterPro" id="IPR001091">
    <property type="entry name" value="RM_Methyltransferase"/>
</dbReference>
<dbReference type="InterPro" id="IPR002941">
    <property type="entry name" value="DNA_methylase_N4/N6"/>
</dbReference>
<dbReference type="Proteomes" id="UP000241048">
    <property type="component" value="Unassembled WGS sequence"/>
</dbReference>
<dbReference type="GO" id="GO:0005694">
    <property type="term" value="C:chromosome"/>
    <property type="evidence" value="ECO:0007669"/>
    <property type="project" value="TreeGrafter"/>
</dbReference>
<dbReference type="InterPro" id="IPR036086">
    <property type="entry name" value="ParB/Sulfiredoxin_sf"/>
</dbReference>
<comment type="caution">
    <text evidence="7">The sequence shown here is derived from an EMBL/GenBank/DDBJ whole genome shotgun (WGS) entry which is preliminary data.</text>
</comment>
<gene>
    <name evidence="7" type="ORF">C7U56_04025</name>
</gene>
<dbReference type="GO" id="GO:0003677">
    <property type="term" value="F:DNA binding"/>
    <property type="evidence" value="ECO:0007669"/>
    <property type="project" value="InterPro"/>
</dbReference>
<dbReference type="InterPro" id="IPR015840">
    <property type="entry name" value="DNA_MeTrfase_ParB"/>
</dbReference>
<dbReference type="InterPro" id="IPR029063">
    <property type="entry name" value="SAM-dependent_MTases_sf"/>
</dbReference>
<organism evidence="7 8">
    <name type="scientific">Clostridium fessum</name>
    <dbReference type="NCBI Taxonomy" id="2126740"/>
    <lineage>
        <taxon>Bacteria</taxon>
        <taxon>Bacillati</taxon>
        <taxon>Bacillota</taxon>
        <taxon>Clostridia</taxon>
        <taxon>Eubacteriales</taxon>
        <taxon>Clostridiaceae</taxon>
        <taxon>Clostridium</taxon>
    </lineage>
</organism>
<dbReference type="CDD" id="cd16401">
    <property type="entry name" value="ParB_N_like_MT"/>
    <property type="match status" value="1"/>
</dbReference>
<evidence type="ECO:0000313" key="8">
    <source>
        <dbReference type="Proteomes" id="UP000241048"/>
    </source>
</evidence>
<dbReference type="GO" id="GO:0008170">
    <property type="term" value="F:N-methyltransferase activity"/>
    <property type="evidence" value="ECO:0007669"/>
    <property type="project" value="InterPro"/>
</dbReference>
<dbReference type="SMART" id="SM00470">
    <property type="entry name" value="ParB"/>
    <property type="match status" value="1"/>
</dbReference>
<evidence type="ECO:0000256" key="1">
    <source>
        <dbReference type="ARBA" id="ARBA00006594"/>
    </source>
</evidence>
<keyword evidence="4" id="KW-0680">Restriction system</keyword>
<keyword evidence="8" id="KW-1185">Reference proteome</keyword>
<dbReference type="PANTHER" id="PTHR33375">
    <property type="entry name" value="CHROMOSOME-PARTITIONING PROTEIN PARB-RELATED"/>
    <property type="match status" value="1"/>
</dbReference>
<evidence type="ECO:0000313" key="7">
    <source>
        <dbReference type="EMBL" id="PST39090.1"/>
    </source>
</evidence>
<evidence type="ECO:0000256" key="3">
    <source>
        <dbReference type="ARBA" id="ARBA00022679"/>
    </source>
</evidence>
<reference evidence="7 8" key="1">
    <citation type="submission" date="2018-03" db="EMBL/GenBank/DDBJ databases">
        <title>Lachnoclostridium SNUG30386 gen.nov., sp.nov., isolated from human faeces.</title>
        <authorList>
            <person name="Seo B."/>
            <person name="Jeon K."/>
            <person name="Ko G."/>
        </authorList>
    </citation>
    <scope>NUCLEOTIDE SEQUENCE [LARGE SCALE GENOMIC DNA]</scope>
    <source>
        <strain evidence="7 8">SNUG30386</strain>
    </source>
</reference>
<dbReference type="AlphaFoldDB" id="A0A2T3FV03"/>
<dbReference type="Pfam" id="PF02195">
    <property type="entry name" value="ParB_N"/>
    <property type="match status" value="1"/>
</dbReference>
<name>A0A2T3FV03_9CLOT</name>
<dbReference type="Gene3D" id="3.90.1530.10">
    <property type="entry name" value="Conserved hypothetical protein from pyrococcus furiosus pfu- 392566-001, ParB domain"/>
    <property type="match status" value="1"/>
</dbReference>
<keyword evidence="3" id="KW-0808">Transferase</keyword>
<proteinExistence type="inferred from homology"/>
<evidence type="ECO:0000256" key="4">
    <source>
        <dbReference type="ARBA" id="ARBA00022747"/>
    </source>
</evidence>
<evidence type="ECO:0000256" key="5">
    <source>
        <dbReference type="RuleBase" id="RU362026"/>
    </source>
</evidence>
<keyword evidence="2 7" id="KW-0489">Methyltransferase</keyword>
<feature type="domain" description="ParB-like N-terminal" evidence="6">
    <location>
        <begin position="8"/>
        <end position="96"/>
    </location>
</feature>